<evidence type="ECO:0000313" key="3">
    <source>
        <dbReference type="Proteomes" id="UP000235023"/>
    </source>
</evidence>
<evidence type="ECO:0000256" key="1">
    <source>
        <dbReference type="SAM" id="MobiDB-lite"/>
    </source>
</evidence>
<dbReference type="Proteomes" id="UP000235023">
    <property type="component" value="Unassembled WGS sequence"/>
</dbReference>
<evidence type="ECO:0000313" key="2">
    <source>
        <dbReference type="EMBL" id="PLN76612.1"/>
    </source>
</evidence>
<feature type="region of interest" description="Disordered" evidence="1">
    <location>
        <begin position="108"/>
        <end position="136"/>
    </location>
</feature>
<keyword evidence="3" id="KW-1185">Reference proteome</keyword>
<accession>A0A2J5HHX1</accession>
<organism evidence="2 3">
    <name type="scientific">Aspergillus taichungensis</name>
    <dbReference type="NCBI Taxonomy" id="482145"/>
    <lineage>
        <taxon>Eukaryota</taxon>
        <taxon>Fungi</taxon>
        <taxon>Dikarya</taxon>
        <taxon>Ascomycota</taxon>
        <taxon>Pezizomycotina</taxon>
        <taxon>Eurotiomycetes</taxon>
        <taxon>Eurotiomycetidae</taxon>
        <taxon>Eurotiales</taxon>
        <taxon>Aspergillaceae</taxon>
        <taxon>Aspergillus</taxon>
        <taxon>Aspergillus subgen. Circumdati</taxon>
    </lineage>
</organism>
<feature type="compositionally biased region" description="Basic and acidic residues" evidence="1">
    <location>
        <begin position="116"/>
        <end position="136"/>
    </location>
</feature>
<dbReference type="EMBL" id="KZ559614">
    <property type="protein sequence ID" value="PLN76612.1"/>
    <property type="molecule type" value="Genomic_DNA"/>
</dbReference>
<reference evidence="3" key="1">
    <citation type="submission" date="2017-12" db="EMBL/GenBank/DDBJ databases">
        <authorList>
            <consortium name="DOE Joint Genome Institute"/>
            <person name="Mondo S.J."/>
            <person name="Kjaerbolling I."/>
            <person name="Vesth T.C."/>
            <person name="Frisvad J.C."/>
            <person name="Nybo J.L."/>
            <person name="Theobald S."/>
            <person name="Kuo A."/>
            <person name="Bowyer P."/>
            <person name="Matsuda Y."/>
            <person name="Lyhne E.K."/>
            <person name="Kogle M.E."/>
            <person name="Clum A."/>
            <person name="Lipzen A."/>
            <person name="Salamov A."/>
            <person name="Ngan C.Y."/>
            <person name="Daum C."/>
            <person name="Chiniquy J."/>
            <person name="Barry K."/>
            <person name="LaButti K."/>
            <person name="Haridas S."/>
            <person name="Simmons B.A."/>
            <person name="Magnuson J.K."/>
            <person name="Mortensen U.H."/>
            <person name="Larsen T.O."/>
            <person name="Grigoriev I.V."/>
            <person name="Baker S.E."/>
            <person name="Andersen M.R."/>
            <person name="Nordberg H.P."/>
            <person name="Cantor M.N."/>
            <person name="Hua S.X."/>
        </authorList>
    </citation>
    <scope>NUCLEOTIDE SEQUENCE [LARGE SCALE GENOMIC DNA]</scope>
    <source>
        <strain evidence="3">IBT 19404</strain>
    </source>
</reference>
<dbReference type="AlphaFoldDB" id="A0A2J5HHX1"/>
<protein>
    <submittedName>
        <fullName evidence="2">Uncharacterized protein</fullName>
    </submittedName>
</protein>
<name>A0A2J5HHX1_9EURO</name>
<feature type="compositionally biased region" description="Basic and acidic residues" evidence="1">
    <location>
        <begin position="53"/>
        <end position="95"/>
    </location>
</feature>
<feature type="compositionally biased region" description="Basic and acidic residues" evidence="1">
    <location>
        <begin position="21"/>
        <end position="31"/>
    </location>
</feature>
<gene>
    <name evidence="2" type="ORF">BDW42DRAFT_17362</name>
</gene>
<sequence length="160" mass="19002">MKKTIRGEWIIKEGWMAIQKEARGLKYEERGRRAKRAKIRRGDKNGKERKRREREEEGEREQEPERRGRERERGEAKATDGPFKRRVPDPERNRKSVEFFFPPALACSRSSSQWGKTERRGGREGKGKNGDFGRQEKLAPPFDYFLIFFTMIEKIEDGIR</sequence>
<proteinExistence type="predicted"/>
<feature type="region of interest" description="Disordered" evidence="1">
    <location>
        <begin position="21"/>
        <end position="95"/>
    </location>
</feature>